<dbReference type="SUPFAM" id="SSF48179">
    <property type="entry name" value="6-phosphogluconate dehydrogenase C-terminal domain-like"/>
    <property type="match status" value="1"/>
</dbReference>
<dbReference type="GO" id="GO:0050661">
    <property type="term" value="F:NADP binding"/>
    <property type="evidence" value="ECO:0007669"/>
    <property type="project" value="InterPro"/>
</dbReference>
<dbReference type="InterPro" id="IPR008927">
    <property type="entry name" value="6-PGluconate_DH-like_C_sf"/>
</dbReference>
<proteinExistence type="predicted"/>
<feature type="domain" description="Phosphogluconate dehydrogenase NAD-binding putative C-terminal" evidence="2">
    <location>
        <begin position="186"/>
        <end position="255"/>
    </location>
</feature>
<dbReference type="Pfam" id="PF03446">
    <property type="entry name" value="NAD_binding_2"/>
    <property type="match status" value="1"/>
</dbReference>
<dbReference type="Pfam" id="PF09130">
    <property type="entry name" value="DUF1932"/>
    <property type="match status" value="1"/>
</dbReference>
<dbReference type="EMBL" id="SMKS01000016">
    <property type="protein sequence ID" value="TDD06507.1"/>
    <property type="molecule type" value="Genomic_DNA"/>
</dbReference>
<dbReference type="RefSeq" id="WP_132674158.1">
    <property type="nucleotide sequence ID" value="NZ_SMKS01000016.1"/>
</dbReference>
<organism evidence="3 4">
    <name type="scientific">Saccharopolyspora terrae</name>
    <dbReference type="NCBI Taxonomy" id="2530384"/>
    <lineage>
        <taxon>Bacteria</taxon>
        <taxon>Bacillati</taxon>
        <taxon>Actinomycetota</taxon>
        <taxon>Actinomycetes</taxon>
        <taxon>Pseudonocardiales</taxon>
        <taxon>Pseudonocardiaceae</taxon>
        <taxon>Saccharopolyspora</taxon>
    </lineage>
</organism>
<dbReference type="Proteomes" id="UP000295674">
    <property type="component" value="Unassembled WGS sequence"/>
</dbReference>
<dbReference type="Gene3D" id="3.40.50.720">
    <property type="entry name" value="NAD(P)-binding Rossmann-like Domain"/>
    <property type="match status" value="1"/>
</dbReference>
<evidence type="ECO:0000259" key="2">
    <source>
        <dbReference type="Pfam" id="PF09130"/>
    </source>
</evidence>
<dbReference type="AlphaFoldDB" id="A0A4R4VR08"/>
<evidence type="ECO:0000313" key="4">
    <source>
        <dbReference type="Proteomes" id="UP000295674"/>
    </source>
</evidence>
<dbReference type="SUPFAM" id="SSF51735">
    <property type="entry name" value="NAD(P)-binding Rossmann-fold domains"/>
    <property type="match status" value="1"/>
</dbReference>
<dbReference type="OrthoDB" id="943692at2"/>
<comment type="caution">
    <text evidence="3">The sequence shown here is derived from an EMBL/GenBank/DDBJ whole genome shotgun (WGS) entry which is preliminary data.</text>
</comment>
<reference evidence="3 4" key="1">
    <citation type="submission" date="2019-03" db="EMBL/GenBank/DDBJ databases">
        <title>Draft genome sequences of novel Actinobacteria.</title>
        <authorList>
            <person name="Sahin N."/>
            <person name="Ay H."/>
            <person name="Saygin H."/>
        </authorList>
    </citation>
    <scope>NUCLEOTIDE SEQUENCE [LARGE SCALE GENOMIC DNA]</scope>
    <source>
        <strain evidence="3 4">16K309</strain>
    </source>
</reference>
<evidence type="ECO:0000313" key="3">
    <source>
        <dbReference type="EMBL" id="TDD06507.1"/>
    </source>
</evidence>
<protein>
    <submittedName>
        <fullName evidence="3">NAD(P)-dependent oxidoreductase</fullName>
    </submittedName>
</protein>
<dbReference type="InterPro" id="IPR013328">
    <property type="entry name" value="6PGD_dom2"/>
</dbReference>
<keyword evidence="4" id="KW-1185">Reference proteome</keyword>
<dbReference type="InterPro" id="IPR036291">
    <property type="entry name" value="NAD(P)-bd_dom_sf"/>
</dbReference>
<accession>A0A4R4VR08</accession>
<feature type="domain" description="6-phosphogluconate dehydrogenase NADP-binding" evidence="1">
    <location>
        <begin position="9"/>
        <end position="121"/>
    </location>
</feature>
<evidence type="ECO:0000259" key="1">
    <source>
        <dbReference type="Pfam" id="PF03446"/>
    </source>
</evidence>
<dbReference type="Gene3D" id="1.10.1040.10">
    <property type="entry name" value="N-(1-d-carboxylethyl)-l-norvaline Dehydrogenase, domain 2"/>
    <property type="match status" value="1"/>
</dbReference>
<gene>
    <name evidence="3" type="ORF">E1181_12235</name>
</gene>
<name>A0A4R4VR08_9PSEU</name>
<dbReference type="InterPro" id="IPR006115">
    <property type="entry name" value="6PGDH_NADP-bd"/>
</dbReference>
<sequence>MEQSERTVIGVLGLGEAGGAFSADLAAAGAVVRGYDPAVAAGPDLVAATSESDAATGADLVLSVNRSAVAVEAMEAGIGSLPPGSVWADLNTASPEKKRRLAEIADEHGVRFADVAIMAPVPGPRLQVPLLVSGSGAPRAAELLRGFGANVEVLDGPAGLAATRKLLRSVYFKGMAASIVEALEAARAAGFEDLLRENIIADFTAAGESTVERIISGTHQHAVRRTDEMAAATEMLTDLGVTPTMAAASRDLHAHLSEGTETNSLSSHRRGF</sequence>
<dbReference type="InterPro" id="IPR015814">
    <property type="entry name" value="Pgluconate_DH_NAD-bd_C"/>
</dbReference>